<dbReference type="InterPro" id="IPR014016">
    <property type="entry name" value="UvrD-like_ATP-bd"/>
</dbReference>
<keyword evidence="5" id="KW-0413">Isomerase</keyword>
<evidence type="ECO:0000256" key="1">
    <source>
        <dbReference type="ARBA" id="ARBA00022741"/>
    </source>
</evidence>
<dbReference type="InterPro" id="IPR035093">
    <property type="entry name" value="RelE/ParE_toxin_dom_sf"/>
</dbReference>
<dbReference type="PANTHER" id="PTHR11070:SF45">
    <property type="entry name" value="DNA 3'-5' HELICASE"/>
    <property type="match status" value="1"/>
</dbReference>
<feature type="domain" description="UvrD-like helicase ATP-binding" evidence="10">
    <location>
        <begin position="257"/>
        <end position="535"/>
    </location>
</feature>
<keyword evidence="11" id="KW-0255">Endonuclease</keyword>
<dbReference type="GO" id="GO:0004519">
    <property type="term" value="F:endonuclease activity"/>
    <property type="evidence" value="ECO:0007669"/>
    <property type="project" value="UniProtKB-KW"/>
</dbReference>
<keyword evidence="1 9" id="KW-0547">Nucleotide-binding</keyword>
<name>A0A7W8DLR8_9BACT</name>
<dbReference type="Gene3D" id="3.30.2310.20">
    <property type="entry name" value="RelE-like"/>
    <property type="match status" value="1"/>
</dbReference>
<dbReference type="InterPro" id="IPR000212">
    <property type="entry name" value="DNA_helicase_UvrD/REP"/>
</dbReference>
<evidence type="ECO:0000256" key="3">
    <source>
        <dbReference type="ARBA" id="ARBA00022806"/>
    </source>
</evidence>
<dbReference type="EMBL" id="JACHIG010000008">
    <property type="protein sequence ID" value="MBB5034116.1"/>
    <property type="molecule type" value="Genomic_DNA"/>
</dbReference>
<dbReference type="PANTHER" id="PTHR11070">
    <property type="entry name" value="UVRD / RECB / PCRA DNA HELICASE FAMILY MEMBER"/>
    <property type="match status" value="1"/>
</dbReference>
<dbReference type="RefSeq" id="WP_184341590.1">
    <property type="nucleotide sequence ID" value="NZ_JACHIG010000008.1"/>
</dbReference>
<dbReference type="GO" id="GO:0043138">
    <property type="term" value="F:3'-5' DNA helicase activity"/>
    <property type="evidence" value="ECO:0007669"/>
    <property type="project" value="UniProtKB-EC"/>
</dbReference>
<comment type="caution">
    <text evidence="11">The sequence shown here is derived from an EMBL/GenBank/DDBJ whole genome shotgun (WGS) entry which is preliminary data.</text>
</comment>
<evidence type="ECO:0000256" key="9">
    <source>
        <dbReference type="PROSITE-ProRule" id="PRU00560"/>
    </source>
</evidence>
<evidence type="ECO:0000256" key="4">
    <source>
        <dbReference type="ARBA" id="ARBA00022840"/>
    </source>
</evidence>
<reference evidence="11 12" key="1">
    <citation type="submission" date="2020-08" db="EMBL/GenBank/DDBJ databases">
        <title>Genomic Encyclopedia of Type Strains, Phase IV (KMG-IV): sequencing the most valuable type-strain genomes for metagenomic binning, comparative biology and taxonomic classification.</title>
        <authorList>
            <person name="Goeker M."/>
        </authorList>
    </citation>
    <scope>NUCLEOTIDE SEQUENCE [LARGE SCALE GENOMIC DNA]</scope>
    <source>
        <strain evidence="11 12">DSM 12252</strain>
    </source>
</reference>
<dbReference type="InterPro" id="IPR027417">
    <property type="entry name" value="P-loop_NTPase"/>
</dbReference>
<sequence length="716" mass="80961">MRAIKVASSKYHPGEEDTLLKSTGTEFRIADTFTDSLARLTGDEQKAVKTTAFDLQINPANPGMSFHKLDKARDKNFWSVRVNRDIRLIVHKSDANLLLCYVDHHDKAYDWAERRKLETHPKTGAAQLVEIRETVHEIFVPTYVQQELPEPKPRKRQLFAQCSDDELLSYGVPSEWLADVRQADEDTLLLLSDRLPTEAAEALLELATGGKPRIPQTAPVTANPFEHPDAQRRFRVMSNVEELERALEFPWDKWSVFLHPDQRHSVERNYSGPARVSGSAGTGKTIVAVHRAVFLARNNPNARVLLTTFSHILANSLRSKLRRLISNEPRLAERLEVHSIEAIGSRLYKAHFGTANIASRSDILKIIAEASKAVAGHKFSSQFLLSEWEQIVDAWQLNTWESYRDVVRLGRKTRLPEAQRALLWQIFENVRSQLAARKLVTVSEMFTKLAAAIHKDKNPPFDFAVVDEAQDIGIAHLRFLAAIGAKRPDALFFAGDLGQRIFQQPFSWLALGVDIRGRSRNLRINYRTSHQIRTQADRLLGPEISDVDGNKEQRDETVSVFNGPPPDIRILKTEEEEIVAVADWLTARKDEGIAPHEFGIFVRSEAQLERAREAVQKAGIPFKTLDEQVETTSGFASICTMHLAKGLEFRAVAVMACDDEVLPLQERIESISDDADLEEVYNTERHLLYVACTRARDQLLITGISPASEFIEDLRT</sequence>
<evidence type="ECO:0000313" key="11">
    <source>
        <dbReference type="EMBL" id="MBB5034116.1"/>
    </source>
</evidence>
<accession>A0A7W8DLR8</accession>
<dbReference type="Pfam" id="PF00580">
    <property type="entry name" value="UvrD-helicase"/>
    <property type="match status" value="1"/>
</dbReference>
<dbReference type="SUPFAM" id="SSF143011">
    <property type="entry name" value="RelE-like"/>
    <property type="match status" value="1"/>
</dbReference>
<dbReference type="GO" id="GO:0005829">
    <property type="term" value="C:cytosol"/>
    <property type="evidence" value="ECO:0007669"/>
    <property type="project" value="TreeGrafter"/>
</dbReference>
<keyword evidence="2 9" id="KW-0378">Hydrolase</keyword>
<keyword evidence="3 9" id="KW-0347">Helicase</keyword>
<evidence type="ECO:0000256" key="2">
    <source>
        <dbReference type="ARBA" id="ARBA00022801"/>
    </source>
</evidence>
<evidence type="ECO:0000313" key="12">
    <source>
        <dbReference type="Proteomes" id="UP000590740"/>
    </source>
</evidence>
<dbReference type="EC" id="5.6.2.4" evidence="7"/>
<organism evidence="11 12">
    <name type="scientific">Prosthecobacter vanneervenii</name>
    <dbReference type="NCBI Taxonomy" id="48466"/>
    <lineage>
        <taxon>Bacteria</taxon>
        <taxon>Pseudomonadati</taxon>
        <taxon>Verrucomicrobiota</taxon>
        <taxon>Verrucomicrobiia</taxon>
        <taxon>Verrucomicrobiales</taxon>
        <taxon>Verrucomicrobiaceae</taxon>
        <taxon>Prosthecobacter</taxon>
    </lineage>
</organism>
<dbReference type="GO" id="GO:0005524">
    <property type="term" value="F:ATP binding"/>
    <property type="evidence" value="ECO:0007669"/>
    <property type="project" value="UniProtKB-UniRule"/>
</dbReference>
<evidence type="ECO:0000256" key="6">
    <source>
        <dbReference type="ARBA" id="ARBA00034617"/>
    </source>
</evidence>
<evidence type="ECO:0000256" key="7">
    <source>
        <dbReference type="ARBA" id="ARBA00034808"/>
    </source>
</evidence>
<comment type="catalytic activity">
    <reaction evidence="8">
        <text>ATP + H2O = ADP + phosphate + H(+)</text>
        <dbReference type="Rhea" id="RHEA:13065"/>
        <dbReference type="ChEBI" id="CHEBI:15377"/>
        <dbReference type="ChEBI" id="CHEBI:15378"/>
        <dbReference type="ChEBI" id="CHEBI:30616"/>
        <dbReference type="ChEBI" id="CHEBI:43474"/>
        <dbReference type="ChEBI" id="CHEBI:456216"/>
        <dbReference type="EC" id="5.6.2.4"/>
    </reaction>
</comment>
<dbReference type="PROSITE" id="PS51198">
    <property type="entry name" value="UVRD_HELICASE_ATP_BIND"/>
    <property type="match status" value="1"/>
</dbReference>
<dbReference type="InterPro" id="IPR014017">
    <property type="entry name" value="DNA_helicase_UvrD-like_C"/>
</dbReference>
<gene>
    <name evidence="11" type="ORF">HNQ65_003707</name>
</gene>
<dbReference type="Gene3D" id="3.40.50.300">
    <property type="entry name" value="P-loop containing nucleotide triphosphate hydrolases"/>
    <property type="match status" value="2"/>
</dbReference>
<evidence type="ECO:0000259" key="10">
    <source>
        <dbReference type="PROSITE" id="PS51198"/>
    </source>
</evidence>
<keyword evidence="11" id="KW-0540">Nuclease</keyword>
<protein>
    <recommendedName>
        <fullName evidence="7">DNA 3'-5' helicase</fullName>
        <ecNumber evidence="7">5.6.2.4</ecNumber>
    </recommendedName>
</protein>
<dbReference type="SUPFAM" id="SSF52540">
    <property type="entry name" value="P-loop containing nucleoside triphosphate hydrolases"/>
    <property type="match status" value="1"/>
</dbReference>
<dbReference type="Proteomes" id="UP000590740">
    <property type="component" value="Unassembled WGS sequence"/>
</dbReference>
<evidence type="ECO:0000256" key="5">
    <source>
        <dbReference type="ARBA" id="ARBA00023235"/>
    </source>
</evidence>
<dbReference type="GO" id="GO:0016787">
    <property type="term" value="F:hydrolase activity"/>
    <property type="evidence" value="ECO:0007669"/>
    <property type="project" value="UniProtKB-UniRule"/>
</dbReference>
<dbReference type="GO" id="GO:0003677">
    <property type="term" value="F:DNA binding"/>
    <property type="evidence" value="ECO:0007669"/>
    <property type="project" value="InterPro"/>
</dbReference>
<proteinExistence type="predicted"/>
<feature type="binding site" evidence="9">
    <location>
        <begin position="278"/>
        <end position="285"/>
    </location>
    <ligand>
        <name>ATP</name>
        <dbReference type="ChEBI" id="CHEBI:30616"/>
    </ligand>
</feature>
<dbReference type="GO" id="GO:0000725">
    <property type="term" value="P:recombinational repair"/>
    <property type="evidence" value="ECO:0007669"/>
    <property type="project" value="TreeGrafter"/>
</dbReference>
<dbReference type="AlphaFoldDB" id="A0A7W8DLR8"/>
<keyword evidence="12" id="KW-1185">Reference proteome</keyword>
<dbReference type="Pfam" id="PF13361">
    <property type="entry name" value="UvrD_C"/>
    <property type="match status" value="1"/>
</dbReference>
<comment type="catalytic activity">
    <reaction evidence="6">
        <text>Couples ATP hydrolysis with the unwinding of duplex DNA by translocating in the 3'-5' direction.</text>
        <dbReference type="EC" id="5.6.2.4"/>
    </reaction>
</comment>
<keyword evidence="4 9" id="KW-0067">ATP-binding</keyword>
<evidence type="ECO:0000256" key="8">
    <source>
        <dbReference type="ARBA" id="ARBA00048988"/>
    </source>
</evidence>